<dbReference type="SUPFAM" id="SSF158745">
    <property type="entry name" value="LanC-like"/>
    <property type="match status" value="1"/>
</dbReference>
<dbReference type="Gene3D" id="1.50.10.10">
    <property type="match status" value="1"/>
</dbReference>
<dbReference type="AlphaFoldDB" id="A0A5B7HB52"/>
<proteinExistence type="predicted"/>
<dbReference type="OrthoDB" id="10257263at2759"/>
<comment type="caution">
    <text evidence="1">The sequence shown here is derived from an EMBL/GenBank/DDBJ whole genome shotgun (WGS) entry which is preliminary data.</text>
</comment>
<accession>A0A5B7HB52</accession>
<dbReference type="InterPro" id="IPR007822">
    <property type="entry name" value="LANC-like"/>
</dbReference>
<dbReference type="PANTHER" id="PTHR12736">
    <property type="entry name" value="LANC-LIKE PROTEIN"/>
    <property type="match status" value="1"/>
</dbReference>
<organism evidence="1 2">
    <name type="scientific">Portunus trituberculatus</name>
    <name type="common">Swimming crab</name>
    <name type="synonym">Neptunus trituberculatus</name>
    <dbReference type="NCBI Taxonomy" id="210409"/>
    <lineage>
        <taxon>Eukaryota</taxon>
        <taxon>Metazoa</taxon>
        <taxon>Ecdysozoa</taxon>
        <taxon>Arthropoda</taxon>
        <taxon>Crustacea</taxon>
        <taxon>Multicrustacea</taxon>
        <taxon>Malacostraca</taxon>
        <taxon>Eumalacostraca</taxon>
        <taxon>Eucarida</taxon>
        <taxon>Decapoda</taxon>
        <taxon>Pleocyemata</taxon>
        <taxon>Brachyura</taxon>
        <taxon>Eubrachyura</taxon>
        <taxon>Portunoidea</taxon>
        <taxon>Portunidae</taxon>
        <taxon>Portuninae</taxon>
        <taxon>Portunus</taxon>
    </lineage>
</organism>
<dbReference type="Proteomes" id="UP000324222">
    <property type="component" value="Unassembled WGS sequence"/>
</dbReference>
<dbReference type="PANTHER" id="PTHR12736:SF21">
    <property type="entry name" value="LANC-LIKE PROTEIN 2"/>
    <property type="match status" value="1"/>
</dbReference>
<reference evidence="1 2" key="1">
    <citation type="submission" date="2019-05" db="EMBL/GenBank/DDBJ databases">
        <title>Another draft genome of Portunus trituberculatus and its Hox gene families provides insights of decapod evolution.</title>
        <authorList>
            <person name="Jeong J.-H."/>
            <person name="Song I."/>
            <person name="Kim S."/>
            <person name="Choi T."/>
            <person name="Kim D."/>
            <person name="Ryu S."/>
            <person name="Kim W."/>
        </authorList>
    </citation>
    <scope>NUCLEOTIDE SEQUENCE [LARGE SCALE GENOMIC DNA]</scope>
    <source>
        <tissue evidence="1">Muscle</tissue>
    </source>
</reference>
<evidence type="ECO:0000313" key="2">
    <source>
        <dbReference type="Proteomes" id="UP000324222"/>
    </source>
</evidence>
<dbReference type="GO" id="GO:0031179">
    <property type="term" value="P:peptide modification"/>
    <property type="evidence" value="ECO:0007669"/>
    <property type="project" value="InterPro"/>
</dbReference>
<dbReference type="EMBL" id="VSRR010024105">
    <property type="protein sequence ID" value="MPC65974.1"/>
    <property type="molecule type" value="Genomic_DNA"/>
</dbReference>
<gene>
    <name evidence="1" type="primary">Lancl1</name>
    <name evidence="1" type="ORF">E2C01_060117</name>
</gene>
<evidence type="ECO:0000313" key="1">
    <source>
        <dbReference type="EMBL" id="MPC65974.1"/>
    </source>
</evidence>
<dbReference type="InterPro" id="IPR012341">
    <property type="entry name" value="6hp_glycosidase-like_sf"/>
</dbReference>
<name>A0A5B7HB52_PORTR</name>
<protein>
    <submittedName>
        <fullName evidence="1">LanC-like protein 1</fullName>
    </submittedName>
</protein>
<dbReference type="GO" id="GO:0005975">
    <property type="term" value="P:carbohydrate metabolic process"/>
    <property type="evidence" value="ECO:0007669"/>
    <property type="project" value="InterPro"/>
</dbReference>
<dbReference type="GO" id="GO:0005886">
    <property type="term" value="C:plasma membrane"/>
    <property type="evidence" value="ECO:0007669"/>
    <property type="project" value="TreeGrafter"/>
</dbReference>
<sequence length="159" mass="17812">MSSRISSDDRYFINDFPKDVTEDGSQVLDVDKKRLSKEYLEQSQKNLEVLLKTLDVGVAKGDGRHDYSVYTGTSGYSLLYLHLAQRRGDDAYLKKASSILKNALNSLSGRRHSFICGDTGPLVLAAVLYHREGDTGMVKNCISRYVGREEVLEVWAGCR</sequence>
<keyword evidence="2" id="KW-1185">Reference proteome</keyword>
<dbReference type="Pfam" id="PF05147">
    <property type="entry name" value="LANC_like"/>
    <property type="match status" value="1"/>
</dbReference>